<evidence type="ECO:0000313" key="1">
    <source>
        <dbReference type="EMBL" id="RII99081.1"/>
    </source>
</evidence>
<sequence>MLALVKCLQYAITALTIVRSHRFHVQIRNLHNACIQLAEATLRQQDEVLEVGYRPVRPRWQSVATTFDGLDCHSPSVPTATDVRAIER</sequence>
<accession>A0A399NZ55</accession>
<gene>
    <name evidence="1" type="ORF">DZF96_00110</name>
</gene>
<dbReference type="Proteomes" id="UP000266298">
    <property type="component" value="Unassembled WGS sequence"/>
</dbReference>
<organism evidence="1 2">
    <name type="scientific">Clavibacter michiganensis</name>
    <dbReference type="NCBI Taxonomy" id="28447"/>
    <lineage>
        <taxon>Bacteria</taxon>
        <taxon>Bacillati</taxon>
        <taxon>Actinomycetota</taxon>
        <taxon>Actinomycetes</taxon>
        <taxon>Micrococcales</taxon>
        <taxon>Microbacteriaceae</taxon>
        <taxon>Clavibacter</taxon>
    </lineage>
</organism>
<reference evidence="1 2" key="1">
    <citation type="submission" date="2018-08" db="EMBL/GenBank/DDBJ databases">
        <title>Genome Sequence of Clavibacter michiganensis Subspecies type strains, and the Atypical Peach-Colored Strains Isolated from Tomato.</title>
        <authorList>
            <person name="Osdaghi E."/>
            <person name="Portier P."/>
            <person name="Briand M."/>
            <person name="Jacques M.-A."/>
        </authorList>
    </citation>
    <scope>NUCLEOTIDE SEQUENCE [LARGE SCALE GENOMIC DNA]</scope>
    <source>
        <strain evidence="1 2">CFBP 7493</strain>
    </source>
</reference>
<dbReference type="EMBL" id="QWEC01000001">
    <property type="protein sequence ID" value="RII99081.1"/>
    <property type="molecule type" value="Genomic_DNA"/>
</dbReference>
<protein>
    <submittedName>
        <fullName evidence="1">Uncharacterized protein</fullName>
    </submittedName>
</protein>
<comment type="caution">
    <text evidence="1">The sequence shown here is derived from an EMBL/GenBank/DDBJ whole genome shotgun (WGS) entry which is preliminary data.</text>
</comment>
<dbReference type="AlphaFoldDB" id="A0A399NZ55"/>
<evidence type="ECO:0000313" key="2">
    <source>
        <dbReference type="Proteomes" id="UP000266298"/>
    </source>
</evidence>
<proteinExistence type="predicted"/>
<name>A0A399NZ55_9MICO</name>